<feature type="signal peptide" evidence="9">
    <location>
        <begin position="1"/>
        <end position="29"/>
    </location>
</feature>
<keyword evidence="6" id="KW-0472">Membrane</keyword>
<evidence type="ECO:0000256" key="4">
    <source>
        <dbReference type="ARBA" id="ARBA00022692"/>
    </source>
</evidence>
<name>A0A822ZN02_NELNU</name>
<evidence type="ECO:0000313" key="10">
    <source>
        <dbReference type="EMBL" id="DAD45850.1"/>
    </source>
</evidence>
<keyword evidence="3" id="KW-0808">Transferase</keyword>
<comment type="subcellular location">
    <subcellularLocation>
        <location evidence="1">Endomembrane system</location>
    </subcellularLocation>
</comment>
<keyword evidence="7" id="KW-0961">Cell wall biogenesis/degradation</keyword>
<gene>
    <name evidence="10" type="ORF">HUJ06_004080</name>
</gene>
<comment type="caution">
    <text evidence="10">The sequence shown here is derived from an EMBL/GenBank/DDBJ whole genome shotgun (WGS) entry which is preliminary data.</text>
</comment>
<feature type="chain" id="PRO_5032307773" description="Secreted protein" evidence="9">
    <location>
        <begin position="30"/>
        <end position="67"/>
    </location>
</feature>
<dbReference type="GO" id="GO:0016760">
    <property type="term" value="F:cellulose synthase (UDP-forming) activity"/>
    <property type="evidence" value="ECO:0007669"/>
    <property type="project" value="InterPro"/>
</dbReference>
<evidence type="ECO:0008006" key="12">
    <source>
        <dbReference type="Google" id="ProtNLM"/>
    </source>
</evidence>
<keyword evidence="4" id="KW-0812">Transmembrane</keyword>
<reference evidence="10 11" key="1">
    <citation type="journal article" date="2020" name="Mol. Biol. Evol.">
        <title>Distinct Expression and Methylation Patterns for Genes with Different Fates following a Single Whole-Genome Duplication in Flowering Plants.</title>
        <authorList>
            <person name="Shi T."/>
            <person name="Rahmani R.S."/>
            <person name="Gugger P.F."/>
            <person name="Wang M."/>
            <person name="Li H."/>
            <person name="Zhang Y."/>
            <person name="Li Z."/>
            <person name="Wang Q."/>
            <person name="Van de Peer Y."/>
            <person name="Marchal K."/>
            <person name="Chen J."/>
        </authorList>
    </citation>
    <scope>NUCLEOTIDE SEQUENCE [LARGE SCALE GENOMIC DNA]</scope>
    <source>
        <tissue evidence="10">Leaf</tissue>
    </source>
</reference>
<evidence type="ECO:0000256" key="9">
    <source>
        <dbReference type="SAM" id="SignalP"/>
    </source>
</evidence>
<dbReference type="GO" id="GO:0030244">
    <property type="term" value="P:cellulose biosynthetic process"/>
    <property type="evidence" value="ECO:0007669"/>
    <property type="project" value="InterPro"/>
</dbReference>
<dbReference type="Proteomes" id="UP000607653">
    <property type="component" value="Unassembled WGS sequence"/>
</dbReference>
<evidence type="ECO:0000256" key="6">
    <source>
        <dbReference type="ARBA" id="ARBA00023136"/>
    </source>
</evidence>
<dbReference type="EMBL" id="DUZY01000007">
    <property type="protein sequence ID" value="DAD45850.1"/>
    <property type="molecule type" value="Genomic_DNA"/>
</dbReference>
<dbReference type="GO" id="GO:0016020">
    <property type="term" value="C:membrane"/>
    <property type="evidence" value="ECO:0007669"/>
    <property type="project" value="InterPro"/>
</dbReference>
<keyword evidence="2" id="KW-0328">Glycosyltransferase</keyword>
<evidence type="ECO:0000256" key="1">
    <source>
        <dbReference type="ARBA" id="ARBA00004308"/>
    </source>
</evidence>
<dbReference type="InterPro" id="IPR005150">
    <property type="entry name" value="Cellulose_synth"/>
</dbReference>
<evidence type="ECO:0000313" key="11">
    <source>
        <dbReference type="Proteomes" id="UP000607653"/>
    </source>
</evidence>
<evidence type="ECO:0000256" key="3">
    <source>
        <dbReference type="ARBA" id="ARBA00022679"/>
    </source>
</evidence>
<evidence type="ECO:0000256" key="2">
    <source>
        <dbReference type="ARBA" id="ARBA00022676"/>
    </source>
</evidence>
<dbReference type="Pfam" id="PF03552">
    <property type="entry name" value="Cellulose_synt"/>
    <property type="match status" value="1"/>
</dbReference>
<feature type="binding site" evidence="8">
    <location>
        <position position="55"/>
    </location>
    <ligand>
        <name>UDP-alpha-D-glucose</name>
        <dbReference type="ChEBI" id="CHEBI:58885"/>
    </ligand>
</feature>
<dbReference type="GO" id="GO:0012505">
    <property type="term" value="C:endomembrane system"/>
    <property type="evidence" value="ECO:0007669"/>
    <property type="project" value="UniProtKB-SubCell"/>
</dbReference>
<keyword evidence="5" id="KW-1133">Transmembrane helix</keyword>
<keyword evidence="11" id="KW-1185">Reference proteome</keyword>
<dbReference type="GO" id="GO:0071555">
    <property type="term" value="P:cell wall organization"/>
    <property type="evidence" value="ECO:0007669"/>
    <property type="project" value="UniProtKB-KW"/>
</dbReference>
<keyword evidence="9" id="KW-0732">Signal</keyword>
<proteinExistence type="predicted"/>
<dbReference type="AlphaFoldDB" id="A0A822ZN02"/>
<evidence type="ECO:0000256" key="8">
    <source>
        <dbReference type="PIRSR" id="PIRSR605150-2"/>
    </source>
</evidence>
<sequence length="67" mass="7621">MFCYVSRELIWFYCFFCGLLQVFLGQGGGHDTEGNELPCLVYVSREKRPGFTHHKKASAMTALVCVK</sequence>
<evidence type="ECO:0000256" key="5">
    <source>
        <dbReference type="ARBA" id="ARBA00022989"/>
    </source>
</evidence>
<organism evidence="10 11">
    <name type="scientific">Nelumbo nucifera</name>
    <name type="common">Sacred lotus</name>
    <dbReference type="NCBI Taxonomy" id="4432"/>
    <lineage>
        <taxon>Eukaryota</taxon>
        <taxon>Viridiplantae</taxon>
        <taxon>Streptophyta</taxon>
        <taxon>Embryophyta</taxon>
        <taxon>Tracheophyta</taxon>
        <taxon>Spermatophyta</taxon>
        <taxon>Magnoliopsida</taxon>
        <taxon>Proteales</taxon>
        <taxon>Nelumbonaceae</taxon>
        <taxon>Nelumbo</taxon>
    </lineage>
</organism>
<dbReference type="PANTHER" id="PTHR13301">
    <property type="entry name" value="X-BOX TRANSCRIPTION FACTOR-RELATED"/>
    <property type="match status" value="1"/>
</dbReference>
<protein>
    <recommendedName>
        <fullName evidence="12">Secreted protein</fullName>
    </recommendedName>
</protein>
<evidence type="ECO:0000256" key="7">
    <source>
        <dbReference type="ARBA" id="ARBA00023316"/>
    </source>
</evidence>
<accession>A0A822ZN02</accession>